<evidence type="ECO:0000313" key="3">
    <source>
        <dbReference type="Proteomes" id="UP000315403"/>
    </source>
</evidence>
<reference evidence="2 3" key="1">
    <citation type="submission" date="2019-03" db="EMBL/GenBank/DDBJ databases">
        <title>New insights into Acidothiobacillus thiooxidans sulfur metabolism through coupled gene expression, solution geochemistry, microscopy and spectroscopy analyses.</title>
        <authorList>
            <person name="Camacho D."/>
            <person name="Frazao R."/>
            <person name="Fouillen A."/>
            <person name="Nanci A."/>
            <person name="Lang B.F."/>
            <person name="Apte S.C."/>
            <person name="Baron C."/>
            <person name="Warren L.A."/>
        </authorList>
    </citation>
    <scope>NUCLEOTIDE SEQUENCE [LARGE SCALE GENOMIC DNA]</scope>
    <source>
        <strain evidence="2 3">ATCC 19377</strain>
    </source>
</reference>
<name>A0A543Q294_ACITH</name>
<proteinExistence type="predicted"/>
<feature type="compositionally biased region" description="Basic and acidic residues" evidence="1">
    <location>
        <begin position="146"/>
        <end position="165"/>
    </location>
</feature>
<feature type="compositionally biased region" description="Acidic residues" evidence="1">
    <location>
        <begin position="166"/>
        <end position="176"/>
    </location>
</feature>
<dbReference type="AlphaFoldDB" id="A0A543Q294"/>
<sequence>MRVFTDKKTGKTFVEIPTRAPSKMQIYAKTLAFATGKTLKTMIREATERFLKEKPWEHGLKWRPTKGLTTTLKDQIGQKEATGWMQVNIRLPAELGNALEKLAVQQNVSVSSVGYTLLYWWTWWVYPPASERARREAILRRDSKEMEKNEKEYLNKKRQEAKQDDNDNDDSPDTEV</sequence>
<evidence type="ECO:0000256" key="1">
    <source>
        <dbReference type="SAM" id="MobiDB-lite"/>
    </source>
</evidence>
<dbReference type="Proteomes" id="UP000315403">
    <property type="component" value="Unassembled WGS sequence"/>
</dbReference>
<evidence type="ECO:0000313" key="2">
    <source>
        <dbReference type="EMBL" id="TQN50466.1"/>
    </source>
</evidence>
<feature type="region of interest" description="Disordered" evidence="1">
    <location>
        <begin position="146"/>
        <end position="176"/>
    </location>
</feature>
<protein>
    <submittedName>
        <fullName evidence="2">Uncharacterized protein</fullName>
    </submittedName>
</protein>
<organism evidence="2 3">
    <name type="scientific">Acidithiobacillus thiooxidans ATCC 19377</name>
    <dbReference type="NCBI Taxonomy" id="637390"/>
    <lineage>
        <taxon>Bacteria</taxon>
        <taxon>Pseudomonadati</taxon>
        <taxon>Pseudomonadota</taxon>
        <taxon>Acidithiobacillia</taxon>
        <taxon>Acidithiobacillales</taxon>
        <taxon>Acidithiobacillaceae</taxon>
        <taxon>Acidithiobacillus</taxon>
    </lineage>
</organism>
<accession>A0A543Q294</accession>
<comment type="caution">
    <text evidence="2">The sequence shown here is derived from an EMBL/GenBank/DDBJ whole genome shotgun (WGS) entry which is preliminary data.</text>
</comment>
<gene>
    <name evidence="2" type="ORF">DLNHIDIE_00319</name>
</gene>
<dbReference type="EMBL" id="SZUV01000001">
    <property type="protein sequence ID" value="TQN50466.1"/>
    <property type="molecule type" value="Genomic_DNA"/>
</dbReference>